<evidence type="ECO:0000313" key="1">
    <source>
        <dbReference type="EMBL" id="PWJ22686.1"/>
    </source>
</evidence>
<organism evidence="1 2">
    <name type="scientific">Faecalicatena orotica</name>
    <dbReference type="NCBI Taxonomy" id="1544"/>
    <lineage>
        <taxon>Bacteria</taxon>
        <taxon>Bacillati</taxon>
        <taxon>Bacillota</taxon>
        <taxon>Clostridia</taxon>
        <taxon>Lachnospirales</taxon>
        <taxon>Lachnospiraceae</taxon>
        <taxon>Faecalicatena</taxon>
    </lineage>
</organism>
<dbReference type="Proteomes" id="UP000245845">
    <property type="component" value="Unassembled WGS sequence"/>
</dbReference>
<keyword evidence="2" id="KW-1185">Reference proteome</keyword>
<name>A0A2Y9BJA8_9FIRM</name>
<dbReference type="EMBL" id="QGDL01000017">
    <property type="protein sequence ID" value="PWJ22686.1"/>
    <property type="molecule type" value="Genomic_DNA"/>
</dbReference>
<proteinExistence type="predicted"/>
<evidence type="ECO:0000313" key="2">
    <source>
        <dbReference type="Proteomes" id="UP000245845"/>
    </source>
</evidence>
<dbReference type="RefSeq" id="WP_109733380.1">
    <property type="nucleotide sequence ID" value="NZ_BAAACK010000014.1"/>
</dbReference>
<dbReference type="AlphaFoldDB" id="A0A2Y9BJA8"/>
<dbReference type="Gene3D" id="1.10.357.10">
    <property type="entry name" value="Tetracycline Repressor, domain 2"/>
    <property type="match status" value="1"/>
</dbReference>
<protein>
    <recommendedName>
        <fullName evidence="3">TetR family transcriptional regulator</fullName>
    </recommendedName>
</protein>
<gene>
    <name evidence="1" type="ORF">A8806_11726</name>
</gene>
<evidence type="ECO:0008006" key="3">
    <source>
        <dbReference type="Google" id="ProtNLM"/>
    </source>
</evidence>
<comment type="caution">
    <text evidence="1">The sequence shown here is derived from an EMBL/GenBank/DDBJ whole genome shotgun (WGS) entry which is preliminary data.</text>
</comment>
<accession>A0A2Y9BJA8</accession>
<reference evidence="1 2" key="1">
    <citation type="submission" date="2018-05" db="EMBL/GenBank/DDBJ databases">
        <title>The Hungate 1000. A catalogue of reference genomes from the rumen microbiome.</title>
        <authorList>
            <person name="Kelly W."/>
        </authorList>
    </citation>
    <scope>NUCLEOTIDE SEQUENCE [LARGE SCALE GENOMIC DNA]</scope>
    <source>
        <strain evidence="1 2">NLAE-zl-C242</strain>
    </source>
</reference>
<sequence length="207" mass="24004">MPTEKFIHLELHKRNAILKGACMAIADSSCYLHSGSKLAARMQISESDFDSYFYDMRDLLCCLLYYLFDRVLDDFLLSLQAEGGNFQEACIRNIREMKKTGKWELYASICERFVYETYYQRLAAYAAERYYETGKITKFIETCHGMLDPARYGALEQEKLKKGMKFVLDIVLYGLVTCEADDTDEEWEALLCRVRSIGQGLERLSSE</sequence>